<keyword evidence="3 4" id="KW-0560">Oxidoreductase</keyword>
<dbReference type="SUPFAM" id="SSF51735">
    <property type="entry name" value="NAD(P)-binding Rossmann-fold domains"/>
    <property type="match status" value="1"/>
</dbReference>
<comment type="caution">
    <text evidence="7">The sequence shown here is derived from an EMBL/GenBank/DDBJ whole genome shotgun (WGS) entry which is preliminary data.</text>
</comment>
<dbReference type="Gene3D" id="1.10.1040.10">
    <property type="entry name" value="N-(1-d-carboxylethyl)-l-norvaline Dehydrogenase, domain 2"/>
    <property type="match status" value="1"/>
</dbReference>
<evidence type="ECO:0000256" key="3">
    <source>
        <dbReference type="ARBA" id="ARBA00023002"/>
    </source>
</evidence>
<evidence type="ECO:0000259" key="5">
    <source>
        <dbReference type="Pfam" id="PF02558"/>
    </source>
</evidence>
<dbReference type="RefSeq" id="XP_043174883.1">
    <property type="nucleotide sequence ID" value="XM_043318948.1"/>
</dbReference>
<comment type="similarity">
    <text evidence="1 4">Belongs to the ketopantoate reductase family.</text>
</comment>
<dbReference type="InterPro" id="IPR008927">
    <property type="entry name" value="6-PGluconate_DH-like_C_sf"/>
</dbReference>
<evidence type="ECO:0000256" key="4">
    <source>
        <dbReference type="RuleBase" id="RU362068"/>
    </source>
</evidence>
<dbReference type="Pfam" id="PF02558">
    <property type="entry name" value="ApbA"/>
    <property type="match status" value="1"/>
</dbReference>
<protein>
    <recommendedName>
        <fullName evidence="4">2-dehydropantoate 2-reductase</fullName>
        <ecNumber evidence="4">1.1.1.169</ecNumber>
    </recommendedName>
    <alternativeName>
        <fullName evidence="4">Ketopantoate reductase</fullName>
    </alternativeName>
</protein>
<evidence type="ECO:0000313" key="8">
    <source>
        <dbReference type="Proteomes" id="UP000676310"/>
    </source>
</evidence>
<gene>
    <name evidence="7" type="ORF">ALTATR162_LOCUS11306</name>
</gene>
<evidence type="ECO:0000256" key="2">
    <source>
        <dbReference type="ARBA" id="ARBA00022857"/>
    </source>
</evidence>
<dbReference type="EMBL" id="CAJRGZ010000030">
    <property type="protein sequence ID" value="CAG5185443.1"/>
    <property type="molecule type" value="Genomic_DNA"/>
</dbReference>
<dbReference type="Proteomes" id="UP000676310">
    <property type="component" value="Unassembled WGS sequence"/>
</dbReference>
<keyword evidence="8" id="KW-1185">Reference proteome</keyword>
<keyword evidence="2 4" id="KW-0521">NADP</keyword>
<evidence type="ECO:0000313" key="7">
    <source>
        <dbReference type="EMBL" id="CAG5185443.1"/>
    </source>
</evidence>
<dbReference type="EC" id="1.1.1.169" evidence="4"/>
<feature type="domain" description="Ketopantoate reductase C-terminal" evidence="6">
    <location>
        <begin position="188"/>
        <end position="315"/>
    </location>
</feature>
<evidence type="ECO:0000256" key="1">
    <source>
        <dbReference type="ARBA" id="ARBA00007870"/>
    </source>
</evidence>
<dbReference type="SUPFAM" id="SSF48179">
    <property type="entry name" value="6-phosphogluconate dehydrogenase C-terminal domain-like"/>
    <property type="match status" value="1"/>
</dbReference>
<accession>A0A8J2IBC4</accession>
<dbReference type="GO" id="GO:0008677">
    <property type="term" value="F:2-dehydropantoate 2-reductase activity"/>
    <property type="evidence" value="ECO:0007669"/>
    <property type="project" value="UniProtKB-EC"/>
</dbReference>
<sequence>MSSTTQPRILLFGAGSVGTVYLYLLSKLASTTAVCRSNYEIVRKDGFIINSSIFGQNLHFKPNVVRDCGEAVSQFSDPFDYIIVCSKAIPDTVPKLIAPAVTPGHTAIVLIQNGVGIEEEYSKAYPNNPIISAVVYMPATQRPAGVIKHGEVEQLQVGAYPSSATSEHAKAFTELITAAGGTAEFYDDVQHKRWFKLLINASWNPMCALALSKDTDMLTASDEANSVVLAVMVEIRDIAAAHGYEITMEDVDLQLGRAQARIPKNAGIEPSMLQDVQSNRRIEVEAIVGNLVRMGKEKGVACVRLEMLYILTKALDLQIGRRT</sequence>
<dbReference type="GO" id="GO:0015940">
    <property type="term" value="P:pantothenate biosynthetic process"/>
    <property type="evidence" value="ECO:0007669"/>
    <property type="project" value="InterPro"/>
</dbReference>
<dbReference type="NCBIfam" id="TIGR00745">
    <property type="entry name" value="apbA_panE"/>
    <property type="match status" value="1"/>
</dbReference>
<proteinExistence type="inferred from homology"/>
<comment type="function">
    <text evidence="4">Catalyzes the NADPH-dependent reduction of ketopantoate into pantoic acid.</text>
</comment>
<dbReference type="GeneID" id="67011564"/>
<dbReference type="InterPro" id="IPR051402">
    <property type="entry name" value="KPR-Related"/>
</dbReference>
<evidence type="ECO:0000259" key="6">
    <source>
        <dbReference type="Pfam" id="PF08546"/>
    </source>
</evidence>
<feature type="domain" description="Ketopantoate reductase N-terminal" evidence="5">
    <location>
        <begin position="9"/>
        <end position="161"/>
    </location>
</feature>
<organism evidence="7 8">
    <name type="scientific">Alternaria atra</name>
    <dbReference type="NCBI Taxonomy" id="119953"/>
    <lineage>
        <taxon>Eukaryota</taxon>
        <taxon>Fungi</taxon>
        <taxon>Dikarya</taxon>
        <taxon>Ascomycota</taxon>
        <taxon>Pezizomycotina</taxon>
        <taxon>Dothideomycetes</taxon>
        <taxon>Pleosporomycetidae</taxon>
        <taxon>Pleosporales</taxon>
        <taxon>Pleosporineae</taxon>
        <taxon>Pleosporaceae</taxon>
        <taxon>Alternaria</taxon>
        <taxon>Alternaria sect. Ulocladioides</taxon>
    </lineage>
</organism>
<dbReference type="PANTHER" id="PTHR21708">
    <property type="entry name" value="PROBABLE 2-DEHYDROPANTOATE 2-REDUCTASE"/>
    <property type="match status" value="1"/>
</dbReference>
<reference evidence="7" key="1">
    <citation type="submission" date="2021-05" db="EMBL/GenBank/DDBJ databases">
        <authorList>
            <person name="Stam R."/>
        </authorList>
    </citation>
    <scope>NUCLEOTIDE SEQUENCE</scope>
    <source>
        <strain evidence="7">CS162</strain>
    </source>
</reference>
<dbReference type="Pfam" id="PF08546">
    <property type="entry name" value="ApbA_C"/>
    <property type="match status" value="1"/>
</dbReference>
<dbReference type="InterPro" id="IPR003710">
    <property type="entry name" value="ApbA"/>
</dbReference>
<dbReference type="InterPro" id="IPR013332">
    <property type="entry name" value="KPR_N"/>
</dbReference>
<dbReference type="InterPro" id="IPR013328">
    <property type="entry name" value="6PGD_dom2"/>
</dbReference>
<name>A0A8J2IBC4_9PLEO</name>
<dbReference type="OrthoDB" id="3609at2759"/>
<dbReference type="InterPro" id="IPR036291">
    <property type="entry name" value="NAD(P)-bd_dom_sf"/>
</dbReference>
<dbReference type="GO" id="GO:0005737">
    <property type="term" value="C:cytoplasm"/>
    <property type="evidence" value="ECO:0007669"/>
    <property type="project" value="TreeGrafter"/>
</dbReference>
<dbReference type="PANTHER" id="PTHR21708:SF30">
    <property type="entry name" value="2-DEHYDROPANTOATE 2-REDUCTASE-RELATED"/>
    <property type="match status" value="1"/>
</dbReference>
<dbReference type="FunFam" id="1.10.1040.10:FF:000017">
    <property type="entry name" value="2-dehydropantoate 2-reductase"/>
    <property type="match status" value="1"/>
</dbReference>
<dbReference type="AlphaFoldDB" id="A0A8J2IBC4"/>
<dbReference type="Gene3D" id="3.40.50.720">
    <property type="entry name" value="NAD(P)-binding Rossmann-like Domain"/>
    <property type="match status" value="1"/>
</dbReference>
<comment type="catalytic activity">
    <reaction evidence="4">
        <text>(R)-pantoate + NADP(+) = 2-dehydropantoate + NADPH + H(+)</text>
        <dbReference type="Rhea" id="RHEA:16233"/>
        <dbReference type="ChEBI" id="CHEBI:11561"/>
        <dbReference type="ChEBI" id="CHEBI:15378"/>
        <dbReference type="ChEBI" id="CHEBI:15980"/>
        <dbReference type="ChEBI" id="CHEBI:57783"/>
        <dbReference type="ChEBI" id="CHEBI:58349"/>
        <dbReference type="EC" id="1.1.1.169"/>
    </reaction>
</comment>
<dbReference type="InterPro" id="IPR013752">
    <property type="entry name" value="KPA_reductase"/>
</dbReference>